<keyword evidence="14" id="KW-1185">Reference proteome</keyword>
<name>A0A9Y2AIQ6_9FIRM</name>
<dbReference type="GO" id="GO:0016020">
    <property type="term" value="C:membrane"/>
    <property type="evidence" value="ECO:0007669"/>
    <property type="project" value="GOC"/>
</dbReference>
<dbReference type="Gene3D" id="3.30.230.20">
    <property type="entry name" value="lpxc deacetylase, domain 1"/>
    <property type="match status" value="1"/>
</dbReference>
<evidence type="ECO:0000256" key="5">
    <source>
        <dbReference type="ARBA" id="ARBA00022516"/>
    </source>
</evidence>
<dbReference type="InterPro" id="IPR015870">
    <property type="entry name" value="UDP-acyl_N-AcGlcN_deAcase_N"/>
</dbReference>
<comment type="pathway">
    <text evidence="3 12">Glycolipid biosynthesis; lipid IV(A) biosynthesis; lipid IV(A) from (3R)-3-hydroxytetradecanoyl-[acyl-carrier-protein] and UDP-N-acetyl-alpha-D-glucosamine: step 2/6.</text>
</comment>
<gene>
    <name evidence="12 13" type="primary">lpxC</name>
    <name evidence="13" type="ORF">P3F81_01550</name>
</gene>
<dbReference type="GO" id="GO:0009245">
    <property type="term" value="P:lipid A biosynthetic process"/>
    <property type="evidence" value="ECO:0007669"/>
    <property type="project" value="UniProtKB-UniRule"/>
</dbReference>
<dbReference type="Proteomes" id="UP001243623">
    <property type="component" value="Chromosome"/>
</dbReference>
<evidence type="ECO:0000256" key="8">
    <source>
        <dbReference type="ARBA" id="ARBA00022801"/>
    </source>
</evidence>
<feature type="active site" description="Proton donor" evidence="12">
    <location>
        <position position="259"/>
    </location>
</feature>
<reference evidence="13" key="1">
    <citation type="submission" date="2023-03" db="EMBL/GenBank/DDBJ databases">
        <title>Selenobaculum gbiensis gen. nov. sp. nov., a new bacterium isolated from the gut microbiota of IBD patient.</title>
        <authorList>
            <person name="Yeo S."/>
            <person name="Park H."/>
            <person name="Huh C.S."/>
        </authorList>
    </citation>
    <scope>NUCLEOTIDE SEQUENCE</scope>
    <source>
        <strain evidence="13">ICN-92133</strain>
    </source>
</reference>
<dbReference type="KEGG" id="sgbi:P3F81_01550"/>
<dbReference type="InterPro" id="IPR020568">
    <property type="entry name" value="Ribosomal_Su5_D2-typ_SF"/>
</dbReference>
<dbReference type="SUPFAM" id="SSF54211">
    <property type="entry name" value="Ribosomal protein S5 domain 2-like"/>
    <property type="match status" value="2"/>
</dbReference>
<dbReference type="InterPro" id="IPR004463">
    <property type="entry name" value="UDP-acyl_GlcNac_deAcase"/>
</dbReference>
<accession>A0A9Y2AIQ6</accession>
<evidence type="ECO:0000313" key="13">
    <source>
        <dbReference type="EMBL" id="WIW71037.1"/>
    </source>
</evidence>
<dbReference type="Gene3D" id="3.30.1700.10">
    <property type="entry name" value="lpxc deacetylase, domain 2"/>
    <property type="match status" value="1"/>
</dbReference>
<evidence type="ECO:0000256" key="12">
    <source>
        <dbReference type="HAMAP-Rule" id="MF_00388"/>
    </source>
</evidence>
<feature type="binding site" evidence="12">
    <location>
        <position position="78"/>
    </location>
    <ligand>
        <name>Zn(2+)</name>
        <dbReference type="ChEBI" id="CHEBI:29105"/>
    </ligand>
</feature>
<evidence type="ECO:0000256" key="3">
    <source>
        <dbReference type="ARBA" id="ARBA00005002"/>
    </source>
</evidence>
<evidence type="ECO:0000256" key="7">
    <source>
        <dbReference type="ARBA" id="ARBA00022723"/>
    </source>
</evidence>
<evidence type="ECO:0000256" key="2">
    <source>
        <dbReference type="ARBA" id="ARBA00002923"/>
    </source>
</evidence>
<dbReference type="HAMAP" id="MF_00388">
    <property type="entry name" value="LpxC"/>
    <property type="match status" value="1"/>
</dbReference>
<sequence>MQYQTTIAKNATYTGIGLHSGCEVTVTIKPAPANTGIVFVRVDLPGCPHVAAISDNVTATMRATTLENGEAKVFTVEHLLAACNAMQLDNCYIEMNAPEPPVADGSAIVFVNLIKDVGLVEQEAKRQVIVIDKVYTAREKDKFITVIPYDGFRISFTSVNPHPMLGVQYCDIEINAETFTKEIAPARTIAFTKEIEALQKMGLGLGGSIENVIVYDEVKALNPLRYEDELVRHKVLDVVGDMRLAGNIRGHIIAVKSSHALNTSLARKIKGFVE</sequence>
<dbReference type="NCBIfam" id="TIGR00325">
    <property type="entry name" value="lpxC"/>
    <property type="match status" value="1"/>
</dbReference>
<comment type="catalytic activity">
    <reaction evidence="11 12">
        <text>a UDP-3-O-[(3R)-3-hydroxyacyl]-N-acetyl-alpha-D-glucosamine + H2O = a UDP-3-O-[(3R)-3-hydroxyacyl]-alpha-D-glucosamine + acetate</text>
        <dbReference type="Rhea" id="RHEA:67816"/>
        <dbReference type="ChEBI" id="CHEBI:15377"/>
        <dbReference type="ChEBI" id="CHEBI:30089"/>
        <dbReference type="ChEBI" id="CHEBI:137740"/>
        <dbReference type="ChEBI" id="CHEBI:173225"/>
        <dbReference type="EC" id="3.5.1.108"/>
    </reaction>
</comment>
<dbReference type="RefSeq" id="WP_147666992.1">
    <property type="nucleotide sequence ID" value="NZ_CP120678.1"/>
</dbReference>
<feature type="binding site" evidence="12">
    <location>
        <position position="237"/>
    </location>
    <ligand>
        <name>Zn(2+)</name>
        <dbReference type="ChEBI" id="CHEBI:29105"/>
    </ligand>
</feature>
<dbReference type="EMBL" id="CP120678">
    <property type="protein sequence ID" value="WIW71037.1"/>
    <property type="molecule type" value="Genomic_DNA"/>
</dbReference>
<comment type="function">
    <text evidence="2 12">Catalyzes the hydrolysis of UDP-3-O-myristoyl-N-acetylglucosamine to form UDP-3-O-myristoylglucosamine and acetate, the committed step in lipid A biosynthesis.</text>
</comment>
<dbReference type="GO" id="GO:0103117">
    <property type="term" value="F:UDP-3-O-acyl-N-acetylglucosamine deacetylase activity"/>
    <property type="evidence" value="ECO:0007669"/>
    <property type="project" value="UniProtKB-UniRule"/>
</dbReference>
<evidence type="ECO:0000256" key="10">
    <source>
        <dbReference type="ARBA" id="ARBA00023098"/>
    </source>
</evidence>
<keyword evidence="6 12" id="KW-0441">Lipid A biosynthesis</keyword>
<evidence type="ECO:0000256" key="11">
    <source>
        <dbReference type="ARBA" id="ARBA00024535"/>
    </source>
</evidence>
<protein>
    <recommendedName>
        <fullName evidence="4 12">UDP-3-O-acyl-N-acetylglucosamine deacetylase</fullName>
        <shortName evidence="12">UDP-3-O-acyl-GlcNAc deacetylase</shortName>
        <ecNumber evidence="4 12">3.5.1.108</ecNumber>
    </recommendedName>
    <alternativeName>
        <fullName evidence="12">UDP-3-O-[R-3-hydroxymyristoyl]-N-acetylglucosamine deacetylase</fullName>
    </alternativeName>
</protein>
<evidence type="ECO:0000256" key="1">
    <source>
        <dbReference type="ARBA" id="ARBA00001947"/>
    </source>
</evidence>
<dbReference type="InterPro" id="IPR011334">
    <property type="entry name" value="UDP-acyl_GlcNac_deAcase_C"/>
</dbReference>
<organism evidence="13 14">
    <name type="scientific">Selenobaculum gibii</name>
    <dbReference type="NCBI Taxonomy" id="3054208"/>
    <lineage>
        <taxon>Bacteria</taxon>
        <taxon>Bacillati</taxon>
        <taxon>Bacillota</taxon>
        <taxon>Negativicutes</taxon>
        <taxon>Selenomonadales</taxon>
        <taxon>Selenomonadaceae</taxon>
        <taxon>Selenobaculum</taxon>
    </lineage>
</organism>
<proteinExistence type="inferred from homology"/>
<dbReference type="PANTHER" id="PTHR33694">
    <property type="entry name" value="UDP-3-O-ACYL-N-ACETYLGLUCOSAMINE DEACETYLASE 1, MITOCHONDRIAL-RELATED"/>
    <property type="match status" value="1"/>
</dbReference>
<keyword evidence="7 12" id="KW-0479">Metal-binding</keyword>
<keyword evidence="8 12" id="KW-0378">Hydrolase</keyword>
<evidence type="ECO:0000256" key="4">
    <source>
        <dbReference type="ARBA" id="ARBA00012745"/>
    </source>
</evidence>
<comment type="similarity">
    <text evidence="12">Belongs to the LpxC family.</text>
</comment>
<dbReference type="PANTHER" id="PTHR33694:SF1">
    <property type="entry name" value="UDP-3-O-ACYL-N-ACETYLGLUCOSAMINE DEACETYLASE 1, MITOCHONDRIAL-RELATED"/>
    <property type="match status" value="1"/>
</dbReference>
<dbReference type="Pfam" id="PF03331">
    <property type="entry name" value="LpxC"/>
    <property type="match status" value="1"/>
</dbReference>
<evidence type="ECO:0000256" key="6">
    <source>
        <dbReference type="ARBA" id="ARBA00022556"/>
    </source>
</evidence>
<feature type="binding site" evidence="12">
    <location>
        <position position="233"/>
    </location>
    <ligand>
        <name>Zn(2+)</name>
        <dbReference type="ChEBI" id="CHEBI:29105"/>
    </ligand>
</feature>
<dbReference type="EC" id="3.5.1.108" evidence="4 12"/>
<keyword evidence="10 12" id="KW-0443">Lipid metabolism</keyword>
<comment type="cofactor">
    <cofactor evidence="1 12">
        <name>Zn(2+)</name>
        <dbReference type="ChEBI" id="CHEBI:29105"/>
    </cofactor>
</comment>
<keyword evidence="5 12" id="KW-0444">Lipid biosynthesis</keyword>
<evidence type="ECO:0000256" key="9">
    <source>
        <dbReference type="ARBA" id="ARBA00022833"/>
    </source>
</evidence>
<keyword evidence="9 12" id="KW-0862">Zinc</keyword>
<dbReference type="GO" id="GO:0046872">
    <property type="term" value="F:metal ion binding"/>
    <property type="evidence" value="ECO:0007669"/>
    <property type="project" value="UniProtKB-KW"/>
</dbReference>
<dbReference type="AlphaFoldDB" id="A0A9Y2AIQ6"/>
<evidence type="ECO:0000313" key="14">
    <source>
        <dbReference type="Proteomes" id="UP001243623"/>
    </source>
</evidence>